<comment type="caution">
    <text evidence="2">The sequence shown here is derived from an EMBL/GenBank/DDBJ whole genome shotgun (WGS) entry which is preliminary data.</text>
</comment>
<sequence>MASLRRVAELNNSGASMLVAARDKDAFKTLQTALTIMEQEMMTAPDKSESSDSTASTTSTRRSSSSTDSSLDDADGAAASVSEAAASASLSSNTAARFCIDTKCSTAIPELRDDRYFIFNQALLVETRDNTAEQPPPSAESQQHEIATTDDSSPYPQSLVCFYTSVVIYNLALAYHKRGMSAASASNSSSSGSSLTGNTGLSNADYSRMALSQSQRLYEHSLKIIRSIANYSEDCKMLLYAVSCNLAHLYCRKGDRCRAQELLNGLEEANRLSYQNILN</sequence>
<proteinExistence type="predicted"/>
<dbReference type="EMBL" id="CAICTM010001886">
    <property type="protein sequence ID" value="CAB9526785.1"/>
    <property type="molecule type" value="Genomic_DNA"/>
</dbReference>
<feature type="region of interest" description="Disordered" evidence="1">
    <location>
        <begin position="128"/>
        <end position="153"/>
    </location>
</feature>
<gene>
    <name evidence="2" type="ORF">SEMRO_1888_G303650.1</name>
</gene>
<accession>A0A9N8EUU3</accession>
<reference evidence="2" key="1">
    <citation type="submission" date="2020-06" db="EMBL/GenBank/DDBJ databases">
        <authorList>
            <consortium name="Plant Systems Biology data submission"/>
        </authorList>
    </citation>
    <scope>NUCLEOTIDE SEQUENCE</scope>
    <source>
        <strain evidence="2">D6</strain>
    </source>
</reference>
<feature type="compositionally biased region" description="Low complexity" evidence="1">
    <location>
        <begin position="51"/>
        <end position="69"/>
    </location>
</feature>
<evidence type="ECO:0000313" key="3">
    <source>
        <dbReference type="Proteomes" id="UP001153069"/>
    </source>
</evidence>
<feature type="region of interest" description="Disordered" evidence="1">
    <location>
        <begin position="40"/>
        <end position="74"/>
    </location>
</feature>
<protein>
    <submittedName>
        <fullName evidence="2">Uncharacterized protein</fullName>
    </submittedName>
</protein>
<dbReference type="AlphaFoldDB" id="A0A9N8EUU3"/>
<evidence type="ECO:0000313" key="2">
    <source>
        <dbReference type="EMBL" id="CAB9526785.1"/>
    </source>
</evidence>
<keyword evidence="3" id="KW-1185">Reference proteome</keyword>
<organism evidence="2 3">
    <name type="scientific">Seminavis robusta</name>
    <dbReference type="NCBI Taxonomy" id="568900"/>
    <lineage>
        <taxon>Eukaryota</taxon>
        <taxon>Sar</taxon>
        <taxon>Stramenopiles</taxon>
        <taxon>Ochrophyta</taxon>
        <taxon>Bacillariophyta</taxon>
        <taxon>Bacillariophyceae</taxon>
        <taxon>Bacillariophycidae</taxon>
        <taxon>Naviculales</taxon>
        <taxon>Naviculaceae</taxon>
        <taxon>Seminavis</taxon>
    </lineage>
</organism>
<dbReference type="Proteomes" id="UP001153069">
    <property type="component" value="Unassembled WGS sequence"/>
</dbReference>
<name>A0A9N8EUU3_9STRA</name>
<feature type="compositionally biased region" description="Polar residues" evidence="1">
    <location>
        <begin position="139"/>
        <end position="153"/>
    </location>
</feature>
<evidence type="ECO:0000256" key="1">
    <source>
        <dbReference type="SAM" id="MobiDB-lite"/>
    </source>
</evidence>